<dbReference type="EMBL" id="LWGR01000013">
    <property type="protein sequence ID" value="KZM70964.1"/>
    <property type="molecule type" value="Genomic_DNA"/>
</dbReference>
<dbReference type="AlphaFoldDB" id="A0A164K2K2"/>
<dbReference type="Proteomes" id="UP000076512">
    <property type="component" value="Unassembled WGS sequence"/>
</dbReference>
<name>A0A164K2K2_9NOCA</name>
<gene>
    <name evidence="1" type="ORF">AWN90_41300</name>
</gene>
<comment type="caution">
    <text evidence="1">The sequence shown here is derived from an EMBL/GenBank/DDBJ whole genome shotgun (WGS) entry which is preliminary data.</text>
</comment>
<accession>A0A164K2K2</accession>
<protein>
    <submittedName>
        <fullName evidence="1">Uncharacterized protein</fullName>
    </submittedName>
</protein>
<evidence type="ECO:0000313" key="2">
    <source>
        <dbReference type="Proteomes" id="UP000076512"/>
    </source>
</evidence>
<organism evidence="1 2">
    <name type="scientific">Nocardia terpenica</name>
    <dbReference type="NCBI Taxonomy" id="455432"/>
    <lineage>
        <taxon>Bacteria</taxon>
        <taxon>Bacillati</taxon>
        <taxon>Actinomycetota</taxon>
        <taxon>Actinomycetes</taxon>
        <taxon>Mycobacteriales</taxon>
        <taxon>Nocardiaceae</taxon>
        <taxon>Nocardia</taxon>
    </lineage>
</organism>
<keyword evidence="2" id="KW-1185">Reference proteome</keyword>
<sequence>MPHPTIGKLGPDKRRALERLYGWKPESIDKYVRGGEIEVEWELVRVPTTRLVQTDEGPALAMVRSAPVDYGVQTAQIALLAGARDAMRAFEEGHGSIDTAREKFWRLYNTLITEYARARGESPEAVLEMGRALLDTIDQTTGVVGIDRR</sequence>
<reference evidence="1 2" key="1">
    <citation type="submission" date="2016-04" db="EMBL/GenBank/DDBJ databases">
        <authorList>
            <person name="Evans L.H."/>
            <person name="Alamgir A."/>
            <person name="Owens N."/>
            <person name="Weber N.D."/>
            <person name="Virtaneva K."/>
            <person name="Barbian K."/>
            <person name="Babar A."/>
            <person name="Rosenke K."/>
        </authorList>
    </citation>
    <scope>NUCLEOTIDE SEQUENCE [LARGE SCALE GENOMIC DNA]</scope>
    <source>
        <strain evidence="1 2">IFM 0406</strain>
    </source>
</reference>
<evidence type="ECO:0000313" key="1">
    <source>
        <dbReference type="EMBL" id="KZM70964.1"/>
    </source>
</evidence>
<proteinExistence type="predicted"/>